<protein>
    <submittedName>
        <fullName evidence="2">Uncharacterized protein</fullName>
    </submittedName>
</protein>
<proteinExistence type="predicted"/>
<sequence>MKSLTDFGVTAATARQLVENPAISNDDIRLQIEVLEWKLETPDEMRPTKTGGYLRKAIVDRYDPPKNFKPKSEREAETKRILAVQKERDALKEKRAAADKKKRDLEAKLKAACTARVNKFLFSLSPADREQLIDEAIEKSDGLFRRYAVGYRNNPDAGDLRKAGYDAVIEKHVLTLLADSAVV</sequence>
<keyword evidence="3" id="KW-1185">Reference proteome</keyword>
<dbReference type="RefSeq" id="WP_345327371.1">
    <property type="nucleotide sequence ID" value="NZ_BAABGA010000099.1"/>
</dbReference>
<evidence type="ECO:0000256" key="1">
    <source>
        <dbReference type="SAM" id="Coils"/>
    </source>
</evidence>
<reference evidence="3" key="1">
    <citation type="journal article" date="2019" name="Int. J. Syst. Evol. Microbiol.">
        <title>The Global Catalogue of Microorganisms (GCM) 10K type strain sequencing project: providing services to taxonomists for standard genome sequencing and annotation.</title>
        <authorList>
            <consortium name="The Broad Institute Genomics Platform"/>
            <consortium name="The Broad Institute Genome Sequencing Center for Infectious Disease"/>
            <person name="Wu L."/>
            <person name="Ma J."/>
        </authorList>
    </citation>
    <scope>NUCLEOTIDE SEQUENCE [LARGE SCALE GENOMIC DNA]</scope>
    <source>
        <strain evidence="3">JCM 17759</strain>
    </source>
</reference>
<organism evidence="2 3">
    <name type="scientific">Novipirellula rosea</name>
    <dbReference type="NCBI Taxonomy" id="1031540"/>
    <lineage>
        <taxon>Bacteria</taxon>
        <taxon>Pseudomonadati</taxon>
        <taxon>Planctomycetota</taxon>
        <taxon>Planctomycetia</taxon>
        <taxon>Pirellulales</taxon>
        <taxon>Pirellulaceae</taxon>
        <taxon>Novipirellula</taxon>
    </lineage>
</organism>
<evidence type="ECO:0000313" key="2">
    <source>
        <dbReference type="EMBL" id="GAA4468759.1"/>
    </source>
</evidence>
<name>A0ABP8NNH3_9BACT</name>
<keyword evidence="1" id="KW-0175">Coiled coil</keyword>
<evidence type="ECO:0000313" key="3">
    <source>
        <dbReference type="Proteomes" id="UP001500840"/>
    </source>
</evidence>
<comment type="caution">
    <text evidence="2">The sequence shown here is derived from an EMBL/GenBank/DDBJ whole genome shotgun (WGS) entry which is preliminary data.</text>
</comment>
<gene>
    <name evidence="2" type="ORF">GCM10023156_60190</name>
</gene>
<dbReference type="Proteomes" id="UP001500840">
    <property type="component" value="Unassembled WGS sequence"/>
</dbReference>
<feature type="coiled-coil region" evidence="1">
    <location>
        <begin position="74"/>
        <end position="108"/>
    </location>
</feature>
<accession>A0ABP8NNH3</accession>
<dbReference type="EMBL" id="BAABGA010000099">
    <property type="protein sequence ID" value="GAA4468759.1"/>
    <property type="molecule type" value="Genomic_DNA"/>
</dbReference>